<keyword evidence="5" id="KW-0687">Ribonucleoprotein</keyword>
<dbReference type="FunFam" id="2.30.30.30:FF:000005">
    <property type="entry name" value="40S ribosomal protein S4"/>
    <property type="match status" value="1"/>
</dbReference>
<keyword evidence="4" id="KW-0689">Ribosomal protein</keyword>
<evidence type="ECO:0000259" key="8">
    <source>
        <dbReference type="Pfam" id="PF16121"/>
    </source>
</evidence>
<dbReference type="FunFam" id="3.10.290.10:FF:000051">
    <property type="entry name" value="40S ribosomal protein S4, X isoform"/>
    <property type="match status" value="1"/>
</dbReference>
<protein>
    <submittedName>
        <fullName evidence="10">40S ribosomal protein S4, X isoform-like</fullName>
    </submittedName>
</protein>
<dbReference type="OrthoDB" id="1109245at2759"/>
<proteinExistence type="inferred from homology"/>
<organism evidence="9 10">
    <name type="scientific">Enhydra lutris kenyoni</name>
    <name type="common">northern sea otter</name>
    <dbReference type="NCBI Taxonomy" id="391180"/>
    <lineage>
        <taxon>Eukaryota</taxon>
        <taxon>Metazoa</taxon>
        <taxon>Chordata</taxon>
        <taxon>Craniata</taxon>
        <taxon>Vertebrata</taxon>
        <taxon>Euteleostomi</taxon>
        <taxon>Mammalia</taxon>
        <taxon>Eutheria</taxon>
        <taxon>Laurasiatheria</taxon>
        <taxon>Carnivora</taxon>
        <taxon>Caniformia</taxon>
        <taxon>Musteloidea</taxon>
        <taxon>Mustelidae</taxon>
        <taxon>Lutrinae</taxon>
        <taxon>Enhydra</taxon>
    </lineage>
</organism>
<feature type="domain" description="Small ribosomal subunit protein eS4 central region" evidence="6">
    <location>
        <begin position="139"/>
        <end position="213"/>
    </location>
</feature>
<dbReference type="InterPro" id="IPR032277">
    <property type="entry name" value="Ribosomal_eS4_C"/>
</dbReference>
<keyword evidence="3" id="KW-0694">RNA-binding</keyword>
<dbReference type="InterPro" id="IPR013843">
    <property type="entry name" value="Ribosomal_eS4_N"/>
</dbReference>
<dbReference type="InterPro" id="IPR041982">
    <property type="entry name" value="Ribosomal_eS4_KOW"/>
</dbReference>
<name>A0A2Y9IJ33_ENHLU</name>
<dbReference type="KEGG" id="elk:111140778"/>
<comment type="similarity">
    <text evidence="1">Belongs to the eukaryotic ribosomal protein eS4 family.</text>
</comment>
<dbReference type="PANTHER" id="PTHR11581">
    <property type="entry name" value="30S/40S RIBOSOMAL PROTEIN S4"/>
    <property type="match status" value="1"/>
</dbReference>
<dbReference type="InterPro" id="IPR014722">
    <property type="entry name" value="Rib_uL2_dom2"/>
</dbReference>
<dbReference type="CDD" id="cd06087">
    <property type="entry name" value="KOW_RPS4"/>
    <property type="match status" value="1"/>
</dbReference>
<dbReference type="InterPro" id="IPR036986">
    <property type="entry name" value="S4_RNA-bd_sf"/>
</dbReference>
<dbReference type="Pfam" id="PF00900">
    <property type="entry name" value="Ribosomal_S4e"/>
    <property type="match status" value="1"/>
</dbReference>
<keyword evidence="2" id="KW-0699">rRNA-binding</keyword>
<dbReference type="InterPro" id="IPR038237">
    <property type="entry name" value="Ribosomal_eS4_central_sf"/>
</dbReference>
<dbReference type="GeneID" id="111140778"/>
<dbReference type="PANTHER" id="PTHR11581:SF35">
    <property type="entry name" value="SMALL RIBOSOMAL SUBUNIT PROTEIN ES4, X ISOFORM"/>
    <property type="match status" value="1"/>
</dbReference>
<dbReference type="Pfam" id="PF16121">
    <property type="entry name" value="40S_S4_C"/>
    <property type="match status" value="1"/>
</dbReference>
<dbReference type="Proteomes" id="UP000248482">
    <property type="component" value="Unplaced"/>
</dbReference>
<dbReference type="Gene3D" id="2.30.30.30">
    <property type="match status" value="1"/>
</dbReference>
<dbReference type="GO" id="GO:0022627">
    <property type="term" value="C:cytosolic small ribosomal subunit"/>
    <property type="evidence" value="ECO:0007669"/>
    <property type="project" value="TreeGrafter"/>
</dbReference>
<feature type="domain" description="Small ribosomal subunit protein eS4 N-terminal" evidence="7">
    <location>
        <begin position="53"/>
        <end position="78"/>
    </location>
</feature>
<dbReference type="GO" id="GO:0003735">
    <property type="term" value="F:structural constituent of ribosome"/>
    <property type="evidence" value="ECO:0007669"/>
    <property type="project" value="InterPro"/>
</dbReference>
<dbReference type="Pfam" id="PF08071">
    <property type="entry name" value="RS4NT"/>
    <property type="match status" value="1"/>
</dbReference>
<evidence type="ECO:0000256" key="1">
    <source>
        <dbReference type="ARBA" id="ARBA00007500"/>
    </source>
</evidence>
<gene>
    <name evidence="10" type="primary">LOC111140778</name>
</gene>
<evidence type="ECO:0000256" key="4">
    <source>
        <dbReference type="ARBA" id="ARBA00022980"/>
    </source>
</evidence>
<evidence type="ECO:0000259" key="6">
    <source>
        <dbReference type="Pfam" id="PF00900"/>
    </source>
</evidence>
<dbReference type="STRING" id="391180.A0A2Y9IJ33"/>
<accession>A0A2Y9IJ33</accession>
<dbReference type="GO" id="GO:0019843">
    <property type="term" value="F:rRNA binding"/>
    <property type="evidence" value="ECO:0007669"/>
    <property type="project" value="UniProtKB-KW"/>
</dbReference>
<dbReference type="InterPro" id="IPR013845">
    <property type="entry name" value="Ribosomal_eS4_central_region"/>
</dbReference>
<dbReference type="Gene3D" id="2.40.50.740">
    <property type="match status" value="1"/>
</dbReference>
<sequence length="307" mass="34563">MDRKIEMVEDLPSTKLDVPLLGPMAGVREQWVDGMLVVGSSCTRRTWSSTVCGPKKHLKCIAVPKHWMLDKLTGVFASPHKLRECLHLIIFLRNRLRYALTGDEIKKIYVLCFIRTDGKVQTDITYPVGFMDVISTDKTGENFCLICDTNGRFVVHRITPEEAKYKLCEVRRINVGTKRIPRLVTHVSRAICCPDALIQVNDTIQIDLEPGKITDFIKVDTGNLCMISGHVNLGRIGVIISRERHPGCFDVIHMKDASGDSFATHLFNIFVTGKGNKPWISLPGGKSIHLIVTEERDKRLVAQQKSE</sequence>
<evidence type="ECO:0000313" key="9">
    <source>
        <dbReference type="Proteomes" id="UP000248482"/>
    </source>
</evidence>
<evidence type="ECO:0000259" key="7">
    <source>
        <dbReference type="Pfam" id="PF08071"/>
    </source>
</evidence>
<evidence type="ECO:0000256" key="3">
    <source>
        <dbReference type="ARBA" id="ARBA00022884"/>
    </source>
</evidence>
<dbReference type="GO" id="GO:0006412">
    <property type="term" value="P:translation"/>
    <property type="evidence" value="ECO:0007669"/>
    <property type="project" value="InterPro"/>
</dbReference>
<dbReference type="AlphaFoldDB" id="A0A2Y9IJ33"/>
<evidence type="ECO:0000256" key="2">
    <source>
        <dbReference type="ARBA" id="ARBA00022730"/>
    </source>
</evidence>
<dbReference type="Gene3D" id="3.10.290.10">
    <property type="entry name" value="RNA-binding S4 domain"/>
    <property type="match status" value="1"/>
</dbReference>
<keyword evidence="9" id="KW-1185">Reference proteome</keyword>
<dbReference type="FunFam" id="2.40.50.740:FF:000001">
    <property type="entry name" value="40S ribosomal protein S4"/>
    <property type="match status" value="1"/>
</dbReference>
<dbReference type="RefSeq" id="XP_022348672.1">
    <property type="nucleotide sequence ID" value="XM_022492964.1"/>
</dbReference>
<evidence type="ECO:0000313" key="10">
    <source>
        <dbReference type="RefSeq" id="XP_022348672.1"/>
    </source>
</evidence>
<evidence type="ECO:0000256" key="5">
    <source>
        <dbReference type="ARBA" id="ARBA00023274"/>
    </source>
</evidence>
<reference evidence="10" key="1">
    <citation type="submission" date="2025-08" db="UniProtKB">
        <authorList>
            <consortium name="RefSeq"/>
        </authorList>
    </citation>
    <scope>IDENTIFICATION</scope>
    <source>
        <tissue evidence="10">Blood</tissue>
    </source>
</reference>
<dbReference type="InterPro" id="IPR000876">
    <property type="entry name" value="Ribosomal_eS4"/>
</dbReference>
<feature type="domain" description="Small ribosomal subunit protein eS4 C-terminal" evidence="8">
    <location>
        <begin position="256"/>
        <end position="302"/>
    </location>
</feature>